<keyword evidence="4" id="KW-1185">Reference proteome</keyword>
<name>A0AAV9V4Y7_9PEZI</name>
<keyword evidence="1" id="KW-0812">Transmembrane</keyword>
<feature type="transmembrane region" description="Helical" evidence="1">
    <location>
        <begin position="459"/>
        <end position="477"/>
    </location>
</feature>
<evidence type="ECO:0000313" key="3">
    <source>
        <dbReference type="EMBL" id="KAK6354813.1"/>
    </source>
</evidence>
<dbReference type="InterPro" id="IPR058257">
    <property type="entry name" value="CorA-like_dom"/>
</dbReference>
<gene>
    <name evidence="3" type="ORF">TWF696_003945</name>
</gene>
<evidence type="ECO:0000313" key="4">
    <source>
        <dbReference type="Proteomes" id="UP001375240"/>
    </source>
</evidence>
<accession>A0AAV9V4Y7</accession>
<reference evidence="3 4" key="1">
    <citation type="submission" date="2019-10" db="EMBL/GenBank/DDBJ databases">
        <authorList>
            <person name="Palmer J.M."/>
        </authorList>
    </citation>
    <scope>NUCLEOTIDE SEQUENCE [LARGE SCALE GENOMIC DNA]</scope>
    <source>
        <strain evidence="3 4">TWF696</strain>
    </source>
</reference>
<dbReference type="AlphaFoldDB" id="A0AAV9V4Y7"/>
<keyword evidence="1" id="KW-0472">Membrane</keyword>
<dbReference type="Pfam" id="PF26616">
    <property type="entry name" value="CorA-like"/>
    <property type="match status" value="1"/>
</dbReference>
<keyword evidence="1" id="KW-1133">Transmembrane helix</keyword>
<evidence type="ECO:0000259" key="2">
    <source>
        <dbReference type="Pfam" id="PF26616"/>
    </source>
</evidence>
<sequence length="559" mass="64090">MSDTSKGPSSPSDLGGVDRVWRTWPRDCVRTDRLYTSVDGKHDSNFLSDISRDNLFSDVTKNNIAVNLYTSAGWGHFSTAEDETEQGTQSLVIKSLDDLDTHLSGLSFEAPAQTISYFVEPEYSWGRLSISEEVARRLFASFSVHQQFISVLSAFGEKSNPETEQTYLTYFDRIQILNPFRTFGNPDSEVFAQTGGYDIGYLFKYVDLHGRDQKSPDDPFVIRQTGVYHKYDPHAKNAVWIFVQSSESLKERLEALFVRYKDTPIDVALQVEIHFLVLTHGARNWRPYMRHLEERFDKLNAKGSYSRTFAESEFATFKIDINDLRELYTFIDKLRILLQLVQMNYQGAKKVQQLIRRLRNRWAQESPLHELTPRLEDVCDRFDQHLYDLGGIESRLHTLTERARDVAKFVQNMIDFKAGEVNRTINAKMGDVVSTSIDEGKAMQVLAARGKANTRMMRLLMIITAVSLPGILVATIFGTNFFVFNANTRQLNVASNIWIYFVIAAGIVSCIFLLWLIWRPRRIMKTLRAITRSIFKTILLKKNDPDIEKQGSNTTGTTL</sequence>
<proteinExistence type="predicted"/>
<protein>
    <recommendedName>
        <fullName evidence="2">CorA-like transporter domain-containing protein</fullName>
    </recommendedName>
</protein>
<feature type="domain" description="CorA-like transporter" evidence="2">
    <location>
        <begin position="22"/>
        <end position="300"/>
    </location>
</feature>
<comment type="caution">
    <text evidence="3">The sequence shown here is derived from an EMBL/GenBank/DDBJ whole genome shotgun (WGS) entry which is preliminary data.</text>
</comment>
<dbReference type="EMBL" id="JAVHNQ010000002">
    <property type="protein sequence ID" value="KAK6354813.1"/>
    <property type="molecule type" value="Genomic_DNA"/>
</dbReference>
<dbReference type="Gene3D" id="1.20.58.340">
    <property type="entry name" value="Magnesium transport protein CorA, transmembrane region"/>
    <property type="match status" value="1"/>
</dbReference>
<dbReference type="Proteomes" id="UP001375240">
    <property type="component" value="Unassembled WGS sequence"/>
</dbReference>
<organism evidence="3 4">
    <name type="scientific">Orbilia brochopaga</name>
    <dbReference type="NCBI Taxonomy" id="3140254"/>
    <lineage>
        <taxon>Eukaryota</taxon>
        <taxon>Fungi</taxon>
        <taxon>Dikarya</taxon>
        <taxon>Ascomycota</taxon>
        <taxon>Pezizomycotina</taxon>
        <taxon>Orbiliomycetes</taxon>
        <taxon>Orbiliales</taxon>
        <taxon>Orbiliaceae</taxon>
        <taxon>Orbilia</taxon>
    </lineage>
</organism>
<evidence type="ECO:0000256" key="1">
    <source>
        <dbReference type="SAM" id="Phobius"/>
    </source>
</evidence>
<feature type="transmembrane region" description="Helical" evidence="1">
    <location>
        <begin position="497"/>
        <end position="518"/>
    </location>
</feature>